<sequence>MPVVTEASMRIHLGKWRIESWGCAVHLLLKHKVINMKKAVLNKILKIVIAVASAILGALGANAMNMR</sequence>
<protein>
    <recommendedName>
        <fullName evidence="3">Smalltalk protein</fullName>
    </recommendedName>
</protein>
<dbReference type="InterPro" id="IPR045505">
    <property type="entry name" value="DUF6486"/>
</dbReference>
<keyword evidence="1" id="KW-0812">Transmembrane</keyword>
<feature type="transmembrane region" description="Helical" evidence="1">
    <location>
        <begin position="44"/>
        <end position="64"/>
    </location>
</feature>
<keyword evidence="1" id="KW-1133">Transmembrane helix</keyword>
<dbReference type="Pfam" id="PF20096">
    <property type="entry name" value="DUF6486"/>
    <property type="match status" value="1"/>
</dbReference>
<name>A0A8S5UK29_9CAUD</name>
<dbReference type="NCBIfam" id="NF033879">
    <property type="entry name" value="smalltalk"/>
    <property type="match status" value="1"/>
</dbReference>
<evidence type="ECO:0000313" key="2">
    <source>
        <dbReference type="EMBL" id="DAF94845.1"/>
    </source>
</evidence>
<accession>A0A8S5UK29</accession>
<proteinExistence type="predicted"/>
<evidence type="ECO:0008006" key="3">
    <source>
        <dbReference type="Google" id="ProtNLM"/>
    </source>
</evidence>
<keyword evidence="1" id="KW-0472">Membrane</keyword>
<organism evidence="2">
    <name type="scientific">Myoviridae sp. ctTrm2</name>
    <dbReference type="NCBI Taxonomy" id="2825114"/>
    <lineage>
        <taxon>Viruses</taxon>
        <taxon>Duplodnaviria</taxon>
        <taxon>Heunggongvirae</taxon>
        <taxon>Uroviricota</taxon>
        <taxon>Caudoviricetes</taxon>
    </lineage>
</organism>
<reference evidence="2" key="1">
    <citation type="journal article" date="2021" name="Proc. Natl. Acad. Sci. U.S.A.">
        <title>A Catalog of Tens of Thousands of Viruses from Human Metagenomes Reveals Hidden Associations with Chronic Diseases.</title>
        <authorList>
            <person name="Tisza M.J."/>
            <person name="Buck C.B."/>
        </authorList>
    </citation>
    <scope>NUCLEOTIDE SEQUENCE</scope>
    <source>
        <strain evidence="2">CtTrm2</strain>
    </source>
</reference>
<dbReference type="EMBL" id="BK016097">
    <property type="protein sequence ID" value="DAF94845.1"/>
    <property type="molecule type" value="Genomic_DNA"/>
</dbReference>
<evidence type="ECO:0000256" key="1">
    <source>
        <dbReference type="SAM" id="Phobius"/>
    </source>
</evidence>